<dbReference type="InterPro" id="IPR007321">
    <property type="entry name" value="Transposase_28"/>
</dbReference>
<dbReference type="AlphaFoldDB" id="A0A0L9VLL6"/>
<organism evidence="3 4">
    <name type="scientific">Phaseolus angularis</name>
    <name type="common">Azuki bean</name>
    <name type="synonym">Vigna angularis</name>
    <dbReference type="NCBI Taxonomy" id="3914"/>
    <lineage>
        <taxon>Eukaryota</taxon>
        <taxon>Viridiplantae</taxon>
        <taxon>Streptophyta</taxon>
        <taxon>Embryophyta</taxon>
        <taxon>Tracheophyta</taxon>
        <taxon>Spermatophyta</taxon>
        <taxon>Magnoliopsida</taxon>
        <taxon>eudicotyledons</taxon>
        <taxon>Gunneridae</taxon>
        <taxon>Pentapetalae</taxon>
        <taxon>rosids</taxon>
        <taxon>fabids</taxon>
        <taxon>Fabales</taxon>
        <taxon>Fabaceae</taxon>
        <taxon>Papilionoideae</taxon>
        <taxon>50 kb inversion clade</taxon>
        <taxon>NPAAA clade</taxon>
        <taxon>indigoferoid/millettioid clade</taxon>
        <taxon>Phaseoleae</taxon>
        <taxon>Vigna</taxon>
    </lineage>
</organism>
<feature type="compositionally biased region" description="Low complexity" evidence="1">
    <location>
        <begin position="240"/>
        <end position="251"/>
    </location>
</feature>
<evidence type="ECO:0000259" key="2">
    <source>
        <dbReference type="Pfam" id="PF04195"/>
    </source>
</evidence>
<proteinExistence type="predicted"/>
<protein>
    <recommendedName>
        <fullName evidence="2">Transposase (putative) gypsy type domain-containing protein</fullName>
    </recommendedName>
</protein>
<dbReference type="Pfam" id="PF04195">
    <property type="entry name" value="Transposase_28"/>
    <property type="match status" value="1"/>
</dbReference>
<feature type="region of interest" description="Disordered" evidence="1">
    <location>
        <begin position="282"/>
        <end position="314"/>
    </location>
</feature>
<reference evidence="4" key="1">
    <citation type="journal article" date="2015" name="Proc. Natl. Acad. Sci. U.S.A.">
        <title>Genome sequencing of adzuki bean (Vigna angularis) provides insight into high starch and low fat accumulation and domestication.</title>
        <authorList>
            <person name="Yang K."/>
            <person name="Tian Z."/>
            <person name="Chen C."/>
            <person name="Luo L."/>
            <person name="Zhao B."/>
            <person name="Wang Z."/>
            <person name="Yu L."/>
            <person name="Li Y."/>
            <person name="Sun Y."/>
            <person name="Li W."/>
            <person name="Chen Y."/>
            <person name="Li Y."/>
            <person name="Zhang Y."/>
            <person name="Ai D."/>
            <person name="Zhao J."/>
            <person name="Shang C."/>
            <person name="Ma Y."/>
            <person name="Wu B."/>
            <person name="Wang M."/>
            <person name="Gao L."/>
            <person name="Sun D."/>
            <person name="Zhang P."/>
            <person name="Guo F."/>
            <person name="Wang W."/>
            <person name="Li Y."/>
            <person name="Wang J."/>
            <person name="Varshney R.K."/>
            <person name="Wang J."/>
            <person name="Ling H.Q."/>
            <person name="Wan P."/>
        </authorList>
    </citation>
    <scope>NUCLEOTIDE SEQUENCE</scope>
    <source>
        <strain evidence="4">cv. Jingnong 6</strain>
    </source>
</reference>
<gene>
    <name evidence="3" type="ORF">LR48_Vigan10g176500</name>
</gene>
<feature type="compositionally biased region" description="Basic and acidic residues" evidence="1">
    <location>
        <begin position="225"/>
        <end position="235"/>
    </location>
</feature>
<dbReference type="Proteomes" id="UP000053144">
    <property type="component" value="Chromosome 10"/>
</dbReference>
<dbReference type="Gramene" id="KOM55873">
    <property type="protein sequence ID" value="KOM55873"/>
    <property type="gene ID" value="LR48_Vigan10g176500"/>
</dbReference>
<dbReference type="EMBL" id="CM003380">
    <property type="protein sequence ID" value="KOM55873.1"/>
    <property type="molecule type" value="Genomic_DNA"/>
</dbReference>
<evidence type="ECO:0000256" key="1">
    <source>
        <dbReference type="SAM" id="MobiDB-lite"/>
    </source>
</evidence>
<name>A0A0L9VLL6_PHAAN</name>
<feature type="domain" description="Transposase (putative) gypsy type" evidence="2">
    <location>
        <begin position="74"/>
        <end position="124"/>
    </location>
</feature>
<sequence length="392" mass="43969">MSLFLLKSGVRIDQEVAEPPEGWPRIKGYRWASHDVGLFRSDYSTRDELQWWADRSHIVRDQEDPRLIRSGVFFQVVVLHELNVASTQLHPNGWVVIQAFITICAAMGITPSVPVFLHYFNVRPLAKRGWVIINEVGRSEFRDEAGLPLFPFYWTKNPQKIKAWAAGRMTLEDLEVVRIINALPCRLNACGFVECLSNEDFDQMAFGYMSLPAPRKTSFTSSHKRQGEGSSKGRDPWTASSSRSSMSQKVRPVIPVTEQVTVVVHQDPPVVDLKPSAGTTPTIVVVSSNKRRKTKEGEKSSSKRSRREGSSPRLLPAVCSRIRIGYYKRLGARHWPSQKDQIVQPASQLLAQRASRPATRNPSPSEPVAQRPGAARPASQSPSELTLLAQRV</sequence>
<evidence type="ECO:0000313" key="3">
    <source>
        <dbReference type="EMBL" id="KOM55873.1"/>
    </source>
</evidence>
<accession>A0A0L9VLL6</accession>
<evidence type="ECO:0000313" key="4">
    <source>
        <dbReference type="Proteomes" id="UP000053144"/>
    </source>
</evidence>
<feature type="region of interest" description="Disordered" evidence="1">
    <location>
        <begin position="217"/>
        <end position="251"/>
    </location>
</feature>
<feature type="region of interest" description="Disordered" evidence="1">
    <location>
        <begin position="349"/>
        <end position="392"/>
    </location>
</feature>